<dbReference type="Pfam" id="PF13013">
    <property type="entry name" value="F-box-like_2"/>
    <property type="match status" value="1"/>
</dbReference>
<evidence type="ECO:0000259" key="1">
    <source>
        <dbReference type="PROSITE" id="PS50181"/>
    </source>
</evidence>
<dbReference type="GeneID" id="6006408"/>
<dbReference type="InParanoid" id="A8N551"/>
<evidence type="ECO:0000313" key="2">
    <source>
        <dbReference type="EMBL" id="EAU91891.1"/>
    </source>
</evidence>
<sequence length="703" mass="82553">MTRPSLDDLPDKSLTTPTKWPTKGNLEIVYPKDRKVLMLRYEEEEMEVIKWTVRAYLQSQDDPQESWDAEKEWNQMEYYVLQWQRRRFLRIYKGFIKGNLDLTGRHEQRWKDYMEGFEEYIRHFERLACVIEEVTTARKLRGMEFPETSYRIKPEGEEILTQWARRWDVDEDNCFSELHASLEAYNLWMKRKEPKFQTLQFLDLPQEIFEEIFDRCERKTLLALSRTCKALKGARIHSLKSYSLKFSDWEEAYTLELDYDSDLLPQILPYLQKCRHRFIDRLEDFLSRHDQCQLVKSLRFNFNWTFPGDPHDANDLHPLVEEPIFHRLFLQTSQLLSPARLPNISSLNLSSARLDGEFLAAICSFENLRTLTLIGGFVPPGETRDTLWSGTPPFKSMVTNLHLGFTKLGIDPESLWLVLCCCPNVRNLSLEYFWTHDELQFPDQALHSKFRCIEVLERLAIRRLDPDTVPALAAWLSERPSRTADGAPSGLTHFKISNEYLIPQECMVPLVPSLRSNHMQAITLSGLEFQMAQPRLIEDIAELCPNLISLRLIARTNILQRRTRAIIWPQPSWAYAPALAGFRSLKHFGWNFDFIQFDATPYPLVEFERTELGEEWEPTWEEEWFKDAETSVMPFAAHCPSLRTLSSNDPPLSYYEIIRGRGDGNRNGLKKSTVKKINSLYTRPDLTYDNPDFSGYLTQWPDL</sequence>
<dbReference type="eggNOG" id="ENOG502SQ6A">
    <property type="taxonomic scope" value="Eukaryota"/>
</dbReference>
<dbReference type="OMA" id="YYETANE"/>
<organism evidence="2 3">
    <name type="scientific">Coprinopsis cinerea (strain Okayama-7 / 130 / ATCC MYA-4618 / FGSC 9003)</name>
    <name type="common">Inky cap fungus</name>
    <name type="synonym">Hormographiella aspergillata</name>
    <dbReference type="NCBI Taxonomy" id="240176"/>
    <lineage>
        <taxon>Eukaryota</taxon>
        <taxon>Fungi</taxon>
        <taxon>Dikarya</taxon>
        <taxon>Basidiomycota</taxon>
        <taxon>Agaricomycotina</taxon>
        <taxon>Agaricomycetes</taxon>
        <taxon>Agaricomycetidae</taxon>
        <taxon>Agaricales</taxon>
        <taxon>Agaricineae</taxon>
        <taxon>Psathyrellaceae</taxon>
        <taxon>Coprinopsis</taxon>
    </lineage>
</organism>
<dbReference type="SUPFAM" id="SSF52047">
    <property type="entry name" value="RNI-like"/>
    <property type="match status" value="1"/>
</dbReference>
<dbReference type="SUPFAM" id="SSF81383">
    <property type="entry name" value="F-box domain"/>
    <property type="match status" value="1"/>
</dbReference>
<dbReference type="EMBL" id="AACS02000003">
    <property type="protein sequence ID" value="EAU91891.1"/>
    <property type="molecule type" value="Genomic_DNA"/>
</dbReference>
<dbReference type="KEGG" id="cci:CC1G_04658"/>
<reference evidence="2 3" key="1">
    <citation type="journal article" date="2010" name="Proc. Natl. Acad. Sci. U.S.A.">
        <title>Insights into evolution of multicellular fungi from the assembled chromosomes of the mushroom Coprinopsis cinerea (Coprinus cinereus).</title>
        <authorList>
            <person name="Stajich J.E."/>
            <person name="Wilke S.K."/>
            <person name="Ahren D."/>
            <person name="Au C.H."/>
            <person name="Birren B.W."/>
            <person name="Borodovsky M."/>
            <person name="Burns C."/>
            <person name="Canback B."/>
            <person name="Casselton L.A."/>
            <person name="Cheng C.K."/>
            <person name="Deng J."/>
            <person name="Dietrich F.S."/>
            <person name="Fargo D.C."/>
            <person name="Farman M.L."/>
            <person name="Gathman A.C."/>
            <person name="Goldberg J."/>
            <person name="Guigo R."/>
            <person name="Hoegger P.J."/>
            <person name="Hooker J.B."/>
            <person name="Huggins A."/>
            <person name="James T.Y."/>
            <person name="Kamada T."/>
            <person name="Kilaru S."/>
            <person name="Kodira C."/>
            <person name="Kues U."/>
            <person name="Kupfer D."/>
            <person name="Kwan H.S."/>
            <person name="Lomsadze A."/>
            <person name="Li W."/>
            <person name="Lilly W.W."/>
            <person name="Ma L.J."/>
            <person name="Mackey A.J."/>
            <person name="Manning G."/>
            <person name="Martin F."/>
            <person name="Muraguchi H."/>
            <person name="Natvig D.O."/>
            <person name="Palmerini H."/>
            <person name="Ramesh M.A."/>
            <person name="Rehmeyer C.J."/>
            <person name="Roe B.A."/>
            <person name="Shenoy N."/>
            <person name="Stanke M."/>
            <person name="Ter-Hovhannisyan V."/>
            <person name="Tunlid A."/>
            <person name="Velagapudi R."/>
            <person name="Vision T.J."/>
            <person name="Zeng Q."/>
            <person name="Zolan M.E."/>
            <person name="Pukkila P.J."/>
        </authorList>
    </citation>
    <scope>NUCLEOTIDE SEQUENCE [LARGE SCALE GENOMIC DNA]</scope>
    <source>
        <strain evidence="3">Okayama-7 / 130 / ATCC MYA-4618 / FGSC 9003</strain>
    </source>
</reference>
<dbReference type="Proteomes" id="UP000001861">
    <property type="component" value="Unassembled WGS sequence"/>
</dbReference>
<accession>A8N551</accession>
<name>A8N551_COPC7</name>
<dbReference type="CDD" id="cd09917">
    <property type="entry name" value="F-box_SF"/>
    <property type="match status" value="1"/>
</dbReference>
<dbReference type="Gene3D" id="3.80.10.10">
    <property type="entry name" value="Ribonuclease Inhibitor"/>
    <property type="match status" value="1"/>
</dbReference>
<dbReference type="OrthoDB" id="3258311at2759"/>
<dbReference type="AlphaFoldDB" id="A8N551"/>
<evidence type="ECO:0000313" key="3">
    <source>
        <dbReference type="Proteomes" id="UP000001861"/>
    </source>
</evidence>
<dbReference type="InterPro" id="IPR001810">
    <property type="entry name" value="F-box_dom"/>
</dbReference>
<feature type="domain" description="F-box" evidence="1">
    <location>
        <begin position="198"/>
        <end position="252"/>
    </location>
</feature>
<keyword evidence="3" id="KW-1185">Reference proteome</keyword>
<dbReference type="PROSITE" id="PS50181">
    <property type="entry name" value="FBOX"/>
    <property type="match status" value="1"/>
</dbReference>
<proteinExistence type="predicted"/>
<dbReference type="VEuPathDB" id="FungiDB:CC1G_04658"/>
<protein>
    <recommendedName>
        <fullName evidence="1">F-box domain-containing protein</fullName>
    </recommendedName>
</protein>
<dbReference type="InterPro" id="IPR032675">
    <property type="entry name" value="LRR_dom_sf"/>
</dbReference>
<gene>
    <name evidence="2" type="ORF">CC1G_04658</name>
</gene>
<dbReference type="RefSeq" id="XP_001829969.1">
    <property type="nucleotide sequence ID" value="XM_001829917.1"/>
</dbReference>
<comment type="caution">
    <text evidence="2">The sequence shown here is derived from an EMBL/GenBank/DDBJ whole genome shotgun (WGS) entry which is preliminary data.</text>
</comment>
<dbReference type="InterPro" id="IPR036047">
    <property type="entry name" value="F-box-like_dom_sf"/>
</dbReference>